<dbReference type="AlphaFoldDB" id="A0A8X6LF48"/>
<organism evidence="1 2">
    <name type="scientific">Trichonephila clavata</name>
    <name type="common">Joro spider</name>
    <name type="synonym">Nephila clavata</name>
    <dbReference type="NCBI Taxonomy" id="2740835"/>
    <lineage>
        <taxon>Eukaryota</taxon>
        <taxon>Metazoa</taxon>
        <taxon>Ecdysozoa</taxon>
        <taxon>Arthropoda</taxon>
        <taxon>Chelicerata</taxon>
        <taxon>Arachnida</taxon>
        <taxon>Araneae</taxon>
        <taxon>Araneomorphae</taxon>
        <taxon>Entelegynae</taxon>
        <taxon>Araneoidea</taxon>
        <taxon>Nephilidae</taxon>
        <taxon>Trichonephila</taxon>
    </lineage>
</organism>
<dbReference type="EMBL" id="BMAO01026171">
    <property type="protein sequence ID" value="GFR07510.1"/>
    <property type="molecule type" value="Genomic_DNA"/>
</dbReference>
<evidence type="ECO:0000313" key="2">
    <source>
        <dbReference type="Proteomes" id="UP000887116"/>
    </source>
</evidence>
<accession>A0A8X6LF48</accession>
<keyword evidence="2" id="KW-1185">Reference proteome</keyword>
<comment type="caution">
    <text evidence="1">The sequence shown here is derived from an EMBL/GenBank/DDBJ whole genome shotgun (WGS) entry which is preliminary data.</text>
</comment>
<evidence type="ECO:0000313" key="1">
    <source>
        <dbReference type="EMBL" id="GFR07510.1"/>
    </source>
</evidence>
<dbReference type="Proteomes" id="UP000887116">
    <property type="component" value="Unassembled WGS sequence"/>
</dbReference>
<name>A0A8X6LF48_TRICU</name>
<sequence length="120" mass="13608">MHPFAFQPYPQPSYFLIFHSSLIWLFELFECISRFPPAPEKKPRLEFPPLAGEISQAALLMTPGRAIAGGWLTAKSSPCVVLFHMGVFLEECKSLLSQIGRTHFRGWARTSQEDNPTDQL</sequence>
<reference evidence="1" key="1">
    <citation type="submission" date="2020-07" db="EMBL/GenBank/DDBJ databases">
        <title>Multicomponent nature underlies the extraordinary mechanical properties of spider dragline silk.</title>
        <authorList>
            <person name="Kono N."/>
            <person name="Nakamura H."/>
            <person name="Mori M."/>
            <person name="Yoshida Y."/>
            <person name="Ohtoshi R."/>
            <person name="Malay A.D."/>
            <person name="Moran D.A.P."/>
            <person name="Tomita M."/>
            <person name="Numata K."/>
            <person name="Arakawa K."/>
        </authorList>
    </citation>
    <scope>NUCLEOTIDE SEQUENCE</scope>
</reference>
<protein>
    <submittedName>
        <fullName evidence="1">Uncharacterized protein</fullName>
    </submittedName>
</protein>
<proteinExistence type="predicted"/>
<gene>
    <name evidence="1" type="ORF">TNCT_688771</name>
</gene>